<name>A0A0A9GES9_ARUDO</name>
<dbReference type="EMBL" id="GBRH01174311">
    <property type="protein sequence ID" value="JAE23585.1"/>
    <property type="molecule type" value="Transcribed_RNA"/>
</dbReference>
<organism evidence="1">
    <name type="scientific">Arundo donax</name>
    <name type="common">Giant reed</name>
    <name type="synonym">Donax arundinaceus</name>
    <dbReference type="NCBI Taxonomy" id="35708"/>
    <lineage>
        <taxon>Eukaryota</taxon>
        <taxon>Viridiplantae</taxon>
        <taxon>Streptophyta</taxon>
        <taxon>Embryophyta</taxon>
        <taxon>Tracheophyta</taxon>
        <taxon>Spermatophyta</taxon>
        <taxon>Magnoliopsida</taxon>
        <taxon>Liliopsida</taxon>
        <taxon>Poales</taxon>
        <taxon>Poaceae</taxon>
        <taxon>PACMAD clade</taxon>
        <taxon>Arundinoideae</taxon>
        <taxon>Arundineae</taxon>
        <taxon>Arundo</taxon>
    </lineage>
</organism>
<evidence type="ECO:0000313" key="1">
    <source>
        <dbReference type="EMBL" id="JAE23585.1"/>
    </source>
</evidence>
<accession>A0A0A9GES9</accession>
<reference evidence="1" key="2">
    <citation type="journal article" date="2015" name="Data Brief">
        <title>Shoot transcriptome of the giant reed, Arundo donax.</title>
        <authorList>
            <person name="Barrero R.A."/>
            <person name="Guerrero F.D."/>
            <person name="Moolhuijzen P."/>
            <person name="Goolsby J.A."/>
            <person name="Tidwell J."/>
            <person name="Bellgard S.E."/>
            <person name="Bellgard M.I."/>
        </authorList>
    </citation>
    <scope>NUCLEOTIDE SEQUENCE</scope>
    <source>
        <tissue evidence="1">Shoot tissue taken approximately 20 cm above the soil surface</tissue>
    </source>
</reference>
<proteinExistence type="predicted"/>
<dbReference type="AlphaFoldDB" id="A0A0A9GES9"/>
<sequence length="42" mass="4770">MLQCCNVVAGDYISLHVSYDPASMFYTFVTHLCLKLLRISLC</sequence>
<reference evidence="1" key="1">
    <citation type="submission" date="2014-09" db="EMBL/GenBank/DDBJ databases">
        <authorList>
            <person name="Magalhaes I.L.F."/>
            <person name="Oliveira U."/>
            <person name="Santos F.R."/>
            <person name="Vidigal T.H.D.A."/>
            <person name="Brescovit A.D."/>
            <person name="Santos A.J."/>
        </authorList>
    </citation>
    <scope>NUCLEOTIDE SEQUENCE</scope>
    <source>
        <tissue evidence="1">Shoot tissue taken approximately 20 cm above the soil surface</tissue>
    </source>
</reference>
<protein>
    <submittedName>
        <fullName evidence="1">Uncharacterized protein</fullName>
    </submittedName>
</protein>